<dbReference type="PANTHER" id="PTHR43569">
    <property type="entry name" value="AMIDOHYDROLASE"/>
    <property type="match status" value="1"/>
</dbReference>
<comment type="similarity">
    <text evidence="1">Belongs to the metallo-dependent hydrolases superfamily.</text>
</comment>
<evidence type="ECO:0000256" key="1">
    <source>
        <dbReference type="ARBA" id="ARBA00038310"/>
    </source>
</evidence>
<dbReference type="Proteomes" id="UP000436522">
    <property type="component" value="Unassembled WGS sequence"/>
</dbReference>
<reference evidence="3 4" key="1">
    <citation type="submission" date="2019-12" db="EMBL/GenBank/DDBJ databases">
        <title>Roseobacter cerasinus sp. nov., isolated from seawater around aquaculture.</title>
        <authorList>
            <person name="Muramatsu S."/>
            <person name="Takabe Y."/>
            <person name="Mori K."/>
            <person name="Takaichi S."/>
            <person name="Hanada S."/>
        </authorList>
    </citation>
    <scope>NUCLEOTIDE SEQUENCE [LARGE SCALE GENOMIC DNA]</scope>
    <source>
        <strain evidence="3 4">AI77</strain>
    </source>
</reference>
<dbReference type="OrthoDB" id="9787654at2"/>
<accession>A0A640VQ77</accession>
<dbReference type="GO" id="GO:0016787">
    <property type="term" value="F:hydrolase activity"/>
    <property type="evidence" value="ECO:0007669"/>
    <property type="project" value="UniProtKB-KW"/>
</dbReference>
<dbReference type="InterPro" id="IPR032466">
    <property type="entry name" value="Metal_Hydrolase"/>
</dbReference>
<protein>
    <submittedName>
        <fullName evidence="3">Hydrolase</fullName>
    </submittedName>
</protein>
<dbReference type="SUPFAM" id="SSF51556">
    <property type="entry name" value="Metallo-dependent hydrolases"/>
    <property type="match status" value="1"/>
</dbReference>
<proteinExistence type="inferred from homology"/>
<keyword evidence="3" id="KW-0378">Hydrolase</keyword>
<evidence type="ECO:0000313" key="4">
    <source>
        <dbReference type="Proteomes" id="UP000436522"/>
    </source>
</evidence>
<evidence type="ECO:0000259" key="2">
    <source>
        <dbReference type="Pfam" id="PF04909"/>
    </source>
</evidence>
<dbReference type="AlphaFoldDB" id="A0A640VQ77"/>
<organism evidence="3 4">
    <name type="scientific">Roseobacter cerasinus</name>
    <dbReference type="NCBI Taxonomy" id="2602289"/>
    <lineage>
        <taxon>Bacteria</taxon>
        <taxon>Pseudomonadati</taxon>
        <taxon>Pseudomonadota</taxon>
        <taxon>Alphaproteobacteria</taxon>
        <taxon>Rhodobacterales</taxon>
        <taxon>Roseobacteraceae</taxon>
        <taxon>Roseobacter</taxon>
    </lineage>
</organism>
<dbReference type="InterPro" id="IPR052350">
    <property type="entry name" value="Metallo-dep_Lactonases"/>
</dbReference>
<gene>
    <name evidence="3" type="ORF">So717_21460</name>
</gene>
<evidence type="ECO:0000313" key="3">
    <source>
        <dbReference type="EMBL" id="GFE50393.1"/>
    </source>
</evidence>
<dbReference type="RefSeq" id="WP_159977036.1">
    <property type="nucleotide sequence ID" value="NZ_BLIV01000003.1"/>
</dbReference>
<name>A0A640VQ77_9RHOB</name>
<feature type="domain" description="Amidohydrolase-related" evidence="2">
    <location>
        <begin position="3"/>
        <end position="278"/>
    </location>
</feature>
<sequence length="279" mass="31701">MKIDAHQHYWQIDRGDYDWMPDIAVLNRDYGPADLEPALARHGIAGTVLVQAAATVAETEYLLGLAEATPSVKAVVGWIDFEDAGQIDVLRRLARHPKFVGVRPMIQDIPNVDWMLQDDVQWAYQALIDLDLTFDALGLPQHLTQFHTLFTRYPDMRVVIDHLMKPQIHAQMAGEDIFAAWVAGITRLAEDTQAFCKFSAMITEARDGWTPDDLRPFSDYILQAFGPRRVMWGSDWPVVRVFADYGDWLEVAQGLTDHLNDAERGEIFGGTARRFYRLA</sequence>
<comment type="caution">
    <text evidence="3">The sequence shown here is derived from an EMBL/GenBank/DDBJ whole genome shotgun (WGS) entry which is preliminary data.</text>
</comment>
<dbReference type="Pfam" id="PF04909">
    <property type="entry name" value="Amidohydro_2"/>
    <property type="match status" value="1"/>
</dbReference>
<keyword evidence="4" id="KW-1185">Reference proteome</keyword>
<dbReference type="InterPro" id="IPR006680">
    <property type="entry name" value="Amidohydro-rel"/>
</dbReference>
<dbReference type="EMBL" id="BLIV01000003">
    <property type="protein sequence ID" value="GFE50393.1"/>
    <property type="molecule type" value="Genomic_DNA"/>
</dbReference>
<dbReference type="PANTHER" id="PTHR43569:SF2">
    <property type="entry name" value="AMIDOHYDROLASE-RELATED DOMAIN-CONTAINING PROTEIN"/>
    <property type="match status" value="1"/>
</dbReference>
<dbReference type="Gene3D" id="3.20.20.140">
    <property type="entry name" value="Metal-dependent hydrolases"/>
    <property type="match status" value="1"/>
</dbReference>